<feature type="region of interest" description="Disordered" evidence="1">
    <location>
        <begin position="16"/>
        <end position="36"/>
    </location>
</feature>
<keyword evidence="3" id="KW-1185">Reference proteome</keyword>
<accession>A0ABV0V191</accession>
<gene>
    <name evidence="2" type="ORF">ILYODFUR_004808</name>
</gene>
<dbReference type="EMBL" id="JAHRIQ010092954">
    <property type="protein sequence ID" value="MEQ2250824.1"/>
    <property type="molecule type" value="Genomic_DNA"/>
</dbReference>
<protein>
    <submittedName>
        <fullName evidence="2">Uncharacterized protein</fullName>
    </submittedName>
</protein>
<evidence type="ECO:0000313" key="2">
    <source>
        <dbReference type="EMBL" id="MEQ2250824.1"/>
    </source>
</evidence>
<organism evidence="2 3">
    <name type="scientific">Ilyodon furcidens</name>
    <name type="common">goldbreast splitfin</name>
    <dbReference type="NCBI Taxonomy" id="33524"/>
    <lineage>
        <taxon>Eukaryota</taxon>
        <taxon>Metazoa</taxon>
        <taxon>Chordata</taxon>
        <taxon>Craniata</taxon>
        <taxon>Vertebrata</taxon>
        <taxon>Euteleostomi</taxon>
        <taxon>Actinopterygii</taxon>
        <taxon>Neopterygii</taxon>
        <taxon>Teleostei</taxon>
        <taxon>Neoteleostei</taxon>
        <taxon>Acanthomorphata</taxon>
        <taxon>Ovalentaria</taxon>
        <taxon>Atherinomorphae</taxon>
        <taxon>Cyprinodontiformes</taxon>
        <taxon>Goodeidae</taxon>
        <taxon>Ilyodon</taxon>
    </lineage>
</organism>
<evidence type="ECO:0000313" key="3">
    <source>
        <dbReference type="Proteomes" id="UP001482620"/>
    </source>
</evidence>
<reference evidence="2 3" key="1">
    <citation type="submission" date="2021-06" db="EMBL/GenBank/DDBJ databases">
        <authorList>
            <person name="Palmer J.M."/>
        </authorList>
    </citation>
    <scope>NUCLEOTIDE SEQUENCE [LARGE SCALE GENOMIC DNA]</scope>
    <source>
        <strain evidence="3">if_2019</strain>
        <tissue evidence="2">Muscle</tissue>
    </source>
</reference>
<name>A0ABV0V191_9TELE</name>
<evidence type="ECO:0000256" key="1">
    <source>
        <dbReference type="SAM" id="MobiDB-lite"/>
    </source>
</evidence>
<proteinExistence type="predicted"/>
<sequence>LELPMQVELKNGRNVINAGKGKRPRSSMGKDNPLPEPEVMGYHAGYGRKLEYLKRTHACMKRICKLHAERPQARSQTQNLLAPRQQFYQLHHRAVLLWSNETKIKLFVAEKITWHVFGLWEEAGVPGENPRMHRENMQKDPRLGIEPRTFLLQGNSAINCATVQPVKHNVLKEKNEIKQRKTGDGVMGLQPV</sequence>
<comment type="caution">
    <text evidence="2">The sequence shown here is derived from an EMBL/GenBank/DDBJ whole genome shotgun (WGS) entry which is preliminary data.</text>
</comment>
<feature type="non-terminal residue" evidence="2">
    <location>
        <position position="1"/>
    </location>
</feature>
<dbReference type="Proteomes" id="UP001482620">
    <property type="component" value="Unassembled WGS sequence"/>
</dbReference>